<name>A0ABT4DD12_9CLOT</name>
<dbReference type="Proteomes" id="UP001144612">
    <property type="component" value="Unassembled WGS sequence"/>
</dbReference>
<dbReference type="EMBL" id="JAPQFJ010000010">
    <property type="protein sequence ID" value="MCY6959091.1"/>
    <property type="molecule type" value="Genomic_DNA"/>
</dbReference>
<dbReference type="RefSeq" id="WP_268061513.1">
    <property type="nucleotide sequence ID" value="NZ_JAPQFJ010000010.1"/>
</dbReference>
<keyword evidence="1" id="KW-1133">Transmembrane helix</keyword>
<keyword evidence="3" id="KW-1185">Reference proteome</keyword>
<keyword evidence="1" id="KW-0472">Membrane</keyword>
<protein>
    <submittedName>
        <fullName evidence="2">Uncharacterized protein</fullName>
    </submittedName>
</protein>
<gene>
    <name evidence="2" type="ORF">OW729_10795</name>
</gene>
<evidence type="ECO:0000256" key="1">
    <source>
        <dbReference type="SAM" id="Phobius"/>
    </source>
</evidence>
<evidence type="ECO:0000313" key="3">
    <source>
        <dbReference type="Proteomes" id="UP001144612"/>
    </source>
</evidence>
<feature type="transmembrane region" description="Helical" evidence="1">
    <location>
        <begin position="79"/>
        <end position="103"/>
    </location>
</feature>
<sequence length="182" mass="21264">MSRKELFCGIEELRDLVKKRNLEEQKLSKYINPNKKIIKAIVLICIFIYPVIMTLNNEYKGITSVINFTINKSINEHNVIMGANMLLMVWTLIAVILLSYQVLKSVIFKDKIDNIRESINFIIDEINELNKLYEVPITYIKEGALEYFSTCLKEKRADNIRQCINYYIDETHVDNIIHATKG</sequence>
<feature type="transmembrane region" description="Helical" evidence="1">
    <location>
        <begin position="37"/>
        <end position="55"/>
    </location>
</feature>
<comment type="caution">
    <text evidence="2">The sequence shown here is derived from an EMBL/GenBank/DDBJ whole genome shotgun (WGS) entry which is preliminary data.</text>
</comment>
<evidence type="ECO:0000313" key="2">
    <source>
        <dbReference type="EMBL" id="MCY6959091.1"/>
    </source>
</evidence>
<proteinExistence type="predicted"/>
<organism evidence="2 3">
    <name type="scientific">Clostridium brassicae</name>
    <dbReference type="NCBI Taxonomy" id="2999072"/>
    <lineage>
        <taxon>Bacteria</taxon>
        <taxon>Bacillati</taxon>
        <taxon>Bacillota</taxon>
        <taxon>Clostridia</taxon>
        <taxon>Eubacteriales</taxon>
        <taxon>Clostridiaceae</taxon>
        <taxon>Clostridium</taxon>
    </lineage>
</organism>
<keyword evidence="1" id="KW-0812">Transmembrane</keyword>
<accession>A0ABT4DD12</accession>
<reference evidence="2" key="1">
    <citation type="submission" date="2022-12" db="EMBL/GenBank/DDBJ databases">
        <title>Clostridium sp. nov., isolated from industrial wastewater.</title>
        <authorList>
            <person name="Jiayan W."/>
        </authorList>
    </citation>
    <scope>NUCLEOTIDE SEQUENCE</scope>
    <source>
        <strain evidence="2">ZC22-4</strain>
    </source>
</reference>